<organism evidence="1 2">
    <name type="scientific">Rousettus aegyptiacus</name>
    <name type="common">Egyptian fruit bat</name>
    <name type="synonym">Pteropus aegyptiacus</name>
    <dbReference type="NCBI Taxonomy" id="9407"/>
    <lineage>
        <taxon>Eukaryota</taxon>
        <taxon>Metazoa</taxon>
        <taxon>Chordata</taxon>
        <taxon>Craniata</taxon>
        <taxon>Vertebrata</taxon>
        <taxon>Euteleostomi</taxon>
        <taxon>Mammalia</taxon>
        <taxon>Eutheria</taxon>
        <taxon>Laurasiatheria</taxon>
        <taxon>Chiroptera</taxon>
        <taxon>Yinpterochiroptera</taxon>
        <taxon>Pteropodoidea</taxon>
        <taxon>Pteropodidae</taxon>
        <taxon>Rousettinae</taxon>
        <taxon>Rousettus</taxon>
    </lineage>
</organism>
<reference evidence="1 2" key="1">
    <citation type="journal article" date="2020" name="Nature">
        <title>Six reference-quality genomes reveal evolution of bat adaptations.</title>
        <authorList>
            <person name="Jebb D."/>
            <person name="Huang Z."/>
            <person name="Pippel M."/>
            <person name="Hughes G.M."/>
            <person name="Lavrichenko K."/>
            <person name="Devanna P."/>
            <person name="Winkler S."/>
            <person name="Jermiin L.S."/>
            <person name="Skirmuntt E.C."/>
            <person name="Katzourakis A."/>
            <person name="Burkitt-Gray L."/>
            <person name="Ray D.A."/>
            <person name="Sullivan K.A.M."/>
            <person name="Roscito J.G."/>
            <person name="Kirilenko B.M."/>
            <person name="Davalos L.M."/>
            <person name="Corthals A.P."/>
            <person name="Power M.L."/>
            <person name="Jones G."/>
            <person name="Ransome R.D."/>
            <person name="Dechmann D.K.N."/>
            <person name="Locatelli A.G."/>
            <person name="Puechmaille S.J."/>
            <person name="Fedrigo O."/>
            <person name="Jarvis E.D."/>
            <person name="Hiller M."/>
            <person name="Vernes S.C."/>
            <person name="Myers E.W."/>
            <person name="Teeling E.C."/>
        </authorList>
    </citation>
    <scope>NUCLEOTIDE SEQUENCE [LARGE SCALE GENOMIC DNA]</scope>
    <source>
        <strain evidence="1">MRouAeg1</strain>
        <tissue evidence="1">Muscle</tissue>
    </source>
</reference>
<dbReference type="AlphaFoldDB" id="A0A7J8GBQ4"/>
<dbReference type="Proteomes" id="UP000593571">
    <property type="component" value="Unassembled WGS sequence"/>
</dbReference>
<proteinExistence type="predicted"/>
<comment type="caution">
    <text evidence="1">The sequence shown here is derived from an EMBL/GenBank/DDBJ whole genome shotgun (WGS) entry which is preliminary data.</text>
</comment>
<gene>
    <name evidence="1" type="ORF">HJG63_011545</name>
</gene>
<evidence type="ECO:0000313" key="1">
    <source>
        <dbReference type="EMBL" id="KAF6456912.1"/>
    </source>
</evidence>
<sequence>MPEERLGHQRSPRQAHCHLPEEVAQRPALIRISKFHAHVAPGGLGGFARPGPLRTIPGPLEHGHPLPGSHWPRLLPLRGDRSKLTLWDRVSGRPPCSPSWLSPWRPARLSHRVAAGLLRGAPCAPCISQRGQLRPKLRALHLLKARQIFDAP</sequence>
<name>A0A7J8GBQ4_ROUAE</name>
<protein>
    <submittedName>
        <fullName evidence="1">Uncharacterized protein</fullName>
    </submittedName>
</protein>
<keyword evidence="2" id="KW-1185">Reference proteome</keyword>
<accession>A0A7J8GBQ4</accession>
<dbReference type="EMBL" id="JACASE010000006">
    <property type="protein sequence ID" value="KAF6456912.1"/>
    <property type="molecule type" value="Genomic_DNA"/>
</dbReference>
<evidence type="ECO:0000313" key="2">
    <source>
        <dbReference type="Proteomes" id="UP000593571"/>
    </source>
</evidence>